<evidence type="ECO:0000259" key="5">
    <source>
        <dbReference type="Pfam" id="PF04542"/>
    </source>
</evidence>
<evidence type="ECO:0000256" key="3">
    <source>
        <dbReference type="ARBA" id="ARBA00023082"/>
    </source>
</evidence>
<dbReference type="GO" id="GO:0006352">
    <property type="term" value="P:DNA-templated transcription initiation"/>
    <property type="evidence" value="ECO:0007669"/>
    <property type="project" value="InterPro"/>
</dbReference>
<comment type="caution">
    <text evidence="7">The sequence shown here is derived from an EMBL/GenBank/DDBJ whole genome shotgun (WGS) entry which is preliminary data.</text>
</comment>
<keyword evidence="2" id="KW-0805">Transcription regulation</keyword>
<keyword evidence="4" id="KW-0804">Transcription</keyword>
<dbReference type="InterPro" id="IPR013249">
    <property type="entry name" value="RNA_pol_sigma70_r4_t2"/>
</dbReference>
<dbReference type="SUPFAM" id="SSF88946">
    <property type="entry name" value="Sigma2 domain of RNA polymerase sigma factors"/>
    <property type="match status" value="1"/>
</dbReference>
<feature type="domain" description="RNA polymerase sigma factor 70 region 4 type 2" evidence="6">
    <location>
        <begin position="131"/>
        <end position="182"/>
    </location>
</feature>
<keyword evidence="8" id="KW-1185">Reference proteome</keyword>
<name>A0A396RMF4_9SPHN</name>
<dbReference type="Pfam" id="PF04542">
    <property type="entry name" value="Sigma70_r2"/>
    <property type="match status" value="1"/>
</dbReference>
<dbReference type="InterPro" id="IPR013325">
    <property type="entry name" value="RNA_pol_sigma_r2"/>
</dbReference>
<evidence type="ECO:0000256" key="2">
    <source>
        <dbReference type="ARBA" id="ARBA00023015"/>
    </source>
</evidence>
<dbReference type="SUPFAM" id="SSF88659">
    <property type="entry name" value="Sigma3 and sigma4 domains of RNA polymerase sigma factors"/>
    <property type="match status" value="1"/>
</dbReference>
<keyword evidence="3" id="KW-0731">Sigma factor</keyword>
<dbReference type="AlphaFoldDB" id="A0A396RMF4"/>
<evidence type="ECO:0000256" key="1">
    <source>
        <dbReference type="ARBA" id="ARBA00010641"/>
    </source>
</evidence>
<dbReference type="PANTHER" id="PTHR43133">
    <property type="entry name" value="RNA POLYMERASE ECF-TYPE SIGMA FACTO"/>
    <property type="match status" value="1"/>
</dbReference>
<protein>
    <submittedName>
        <fullName evidence="7">Sigma-70 family RNA polymerase sigma factor</fullName>
    </submittedName>
</protein>
<dbReference type="EMBL" id="QWLV01000003">
    <property type="protein sequence ID" value="RHW17607.1"/>
    <property type="molecule type" value="Genomic_DNA"/>
</dbReference>
<gene>
    <name evidence="7" type="ORF">D1610_09135</name>
</gene>
<evidence type="ECO:0000313" key="8">
    <source>
        <dbReference type="Proteomes" id="UP000266693"/>
    </source>
</evidence>
<accession>A0A396RMF4</accession>
<organism evidence="7 8">
    <name type="scientific">Sphingomonas gilva</name>
    <dbReference type="NCBI Taxonomy" id="2305907"/>
    <lineage>
        <taxon>Bacteria</taxon>
        <taxon>Pseudomonadati</taxon>
        <taxon>Pseudomonadota</taxon>
        <taxon>Alphaproteobacteria</taxon>
        <taxon>Sphingomonadales</taxon>
        <taxon>Sphingomonadaceae</taxon>
        <taxon>Sphingomonas</taxon>
    </lineage>
</organism>
<dbReference type="PANTHER" id="PTHR43133:SF62">
    <property type="entry name" value="RNA POLYMERASE SIGMA FACTOR SIGZ"/>
    <property type="match status" value="1"/>
</dbReference>
<comment type="similarity">
    <text evidence="1">Belongs to the sigma-70 factor family. ECF subfamily.</text>
</comment>
<evidence type="ECO:0000259" key="6">
    <source>
        <dbReference type="Pfam" id="PF08281"/>
    </source>
</evidence>
<dbReference type="Gene3D" id="1.10.1740.10">
    <property type="match status" value="1"/>
</dbReference>
<evidence type="ECO:0000313" key="7">
    <source>
        <dbReference type="EMBL" id="RHW17607.1"/>
    </source>
</evidence>
<dbReference type="InterPro" id="IPR014284">
    <property type="entry name" value="RNA_pol_sigma-70_dom"/>
</dbReference>
<evidence type="ECO:0000256" key="4">
    <source>
        <dbReference type="ARBA" id="ARBA00023163"/>
    </source>
</evidence>
<dbReference type="GO" id="GO:0003677">
    <property type="term" value="F:DNA binding"/>
    <property type="evidence" value="ECO:0007669"/>
    <property type="project" value="InterPro"/>
</dbReference>
<sequence>MTATDASDDARARLTAALVRAGEGDRSALRQVYQATHAKLFGIILRICGERQAAEDVLQDVYLTIWRRAGAFDPGRASPITWMATIARNRAIDRVRSSAIRRTEPEDAALAVADESPLAPELITQAQAATRLHGCLDTLEERQQAAIRTAFFDGLTYAELAERQAVPLGTVKSWIRRGMMKLKECLGDVR</sequence>
<dbReference type="RefSeq" id="WP_118863872.1">
    <property type="nucleotide sequence ID" value="NZ_QWLV01000003.1"/>
</dbReference>
<dbReference type="Proteomes" id="UP000266693">
    <property type="component" value="Unassembled WGS sequence"/>
</dbReference>
<reference evidence="7 8" key="1">
    <citation type="submission" date="2018-08" db="EMBL/GenBank/DDBJ databases">
        <title>The multiple taxonomic identification of Sphingomonas gilva.</title>
        <authorList>
            <person name="Zhu D."/>
            <person name="Zheng S."/>
        </authorList>
    </citation>
    <scope>NUCLEOTIDE SEQUENCE [LARGE SCALE GENOMIC DNA]</scope>
    <source>
        <strain evidence="7 8">ZDH117</strain>
    </source>
</reference>
<dbReference type="Gene3D" id="1.10.10.10">
    <property type="entry name" value="Winged helix-like DNA-binding domain superfamily/Winged helix DNA-binding domain"/>
    <property type="match status" value="1"/>
</dbReference>
<dbReference type="InterPro" id="IPR039425">
    <property type="entry name" value="RNA_pol_sigma-70-like"/>
</dbReference>
<dbReference type="InterPro" id="IPR036388">
    <property type="entry name" value="WH-like_DNA-bd_sf"/>
</dbReference>
<dbReference type="CDD" id="cd06171">
    <property type="entry name" value="Sigma70_r4"/>
    <property type="match status" value="1"/>
</dbReference>
<proteinExistence type="inferred from homology"/>
<dbReference type="InterPro" id="IPR007627">
    <property type="entry name" value="RNA_pol_sigma70_r2"/>
</dbReference>
<dbReference type="OrthoDB" id="9784272at2"/>
<dbReference type="InterPro" id="IPR013324">
    <property type="entry name" value="RNA_pol_sigma_r3/r4-like"/>
</dbReference>
<feature type="domain" description="RNA polymerase sigma-70 region 2" evidence="5">
    <location>
        <begin position="33"/>
        <end position="98"/>
    </location>
</feature>
<dbReference type="Pfam" id="PF08281">
    <property type="entry name" value="Sigma70_r4_2"/>
    <property type="match status" value="1"/>
</dbReference>
<dbReference type="GO" id="GO:0016987">
    <property type="term" value="F:sigma factor activity"/>
    <property type="evidence" value="ECO:0007669"/>
    <property type="project" value="UniProtKB-KW"/>
</dbReference>
<dbReference type="NCBIfam" id="TIGR02937">
    <property type="entry name" value="sigma70-ECF"/>
    <property type="match status" value="1"/>
</dbReference>